<dbReference type="EMBL" id="JOTM01000012">
    <property type="protein sequence ID" value="KEK23831.1"/>
    <property type="molecule type" value="Genomic_DNA"/>
</dbReference>
<dbReference type="GO" id="GO:0000160">
    <property type="term" value="P:phosphorelay signal transduction system"/>
    <property type="evidence" value="ECO:0007669"/>
    <property type="project" value="InterPro"/>
</dbReference>
<dbReference type="InterPro" id="IPR058245">
    <property type="entry name" value="NreC/VraR/RcsB-like_REC"/>
</dbReference>
<feature type="domain" description="HTH luxR-type" evidence="7">
    <location>
        <begin position="147"/>
        <end position="204"/>
    </location>
</feature>
<evidence type="ECO:0000256" key="2">
    <source>
        <dbReference type="ARBA" id="ARBA00022490"/>
    </source>
</evidence>
<dbReference type="Pfam" id="PF00072">
    <property type="entry name" value="Response_reg"/>
    <property type="match status" value="1"/>
</dbReference>
<dbReference type="STRING" id="574375.AZF08_20765"/>
<dbReference type="InterPro" id="IPR016032">
    <property type="entry name" value="Sig_transdc_resp-reg_C-effctor"/>
</dbReference>
<accession>A0A073KBE2</accession>
<comment type="caution">
    <text evidence="9">The sequence shown here is derived from an EMBL/GenBank/DDBJ whole genome shotgun (WGS) entry which is preliminary data.</text>
</comment>
<dbReference type="Pfam" id="PF00196">
    <property type="entry name" value="GerE"/>
    <property type="match status" value="1"/>
</dbReference>
<keyword evidence="6" id="KW-0804">Transcription</keyword>
<keyword evidence="4" id="KW-0805">Transcription regulation</keyword>
<feature type="domain" description="Response regulatory" evidence="8">
    <location>
        <begin position="2"/>
        <end position="115"/>
    </location>
</feature>
<reference evidence="9 10" key="1">
    <citation type="submission" date="2014-06" db="EMBL/GenBank/DDBJ databases">
        <title>Draft genome sequence of Bacillus gaemokensis JCM 15801 (MCCC 1A00707).</title>
        <authorList>
            <person name="Lai Q."/>
            <person name="Liu Y."/>
            <person name="Shao Z."/>
        </authorList>
    </citation>
    <scope>NUCLEOTIDE SEQUENCE [LARGE SCALE GENOMIC DNA]</scope>
    <source>
        <strain evidence="9 10">JCM 15801</strain>
    </source>
</reference>
<dbReference type="GO" id="GO:0005737">
    <property type="term" value="C:cytoplasm"/>
    <property type="evidence" value="ECO:0007669"/>
    <property type="project" value="UniProtKB-SubCell"/>
</dbReference>
<evidence type="ECO:0000259" key="7">
    <source>
        <dbReference type="SMART" id="SM00421"/>
    </source>
</evidence>
<dbReference type="GO" id="GO:0006355">
    <property type="term" value="P:regulation of DNA-templated transcription"/>
    <property type="evidence" value="ECO:0007669"/>
    <property type="project" value="InterPro"/>
</dbReference>
<dbReference type="SUPFAM" id="SSF46894">
    <property type="entry name" value="C-terminal effector domain of the bipartite response regulators"/>
    <property type="match status" value="1"/>
</dbReference>
<evidence type="ECO:0000313" key="9">
    <source>
        <dbReference type="EMBL" id="KEK23831.1"/>
    </source>
</evidence>
<dbReference type="Gene3D" id="3.40.50.2300">
    <property type="match status" value="1"/>
</dbReference>
<dbReference type="CDD" id="cd17535">
    <property type="entry name" value="REC_NarL-like"/>
    <property type="match status" value="1"/>
</dbReference>
<dbReference type="InterPro" id="IPR001789">
    <property type="entry name" value="Sig_transdc_resp-reg_receiver"/>
</dbReference>
<gene>
    <name evidence="9" type="ORF">BAGA_06550</name>
</gene>
<evidence type="ECO:0000259" key="8">
    <source>
        <dbReference type="SMART" id="SM00448"/>
    </source>
</evidence>
<evidence type="ECO:0000256" key="1">
    <source>
        <dbReference type="ARBA" id="ARBA00004496"/>
    </source>
</evidence>
<dbReference type="SUPFAM" id="SSF52172">
    <property type="entry name" value="CheY-like"/>
    <property type="match status" value="1"/>
</dbReference>
<dbReference type="GO" id="GO:0003677">
    <property type="term" value="F:DNA binding"/>
    <property type="evidence" value="ECO:0007669"/>
    <property type="project" value="UniProtKB-KW"/>
</dbReference>
<dbReference type="SMART" id="SM00448">
    <property type="entry name" value="REC"/>
    <property type="match status" value="1"/>
</dbReference>
<keyword evidence="2" id="KW-0963">Cytoplasm</keyword>
<dbReference type="SMART" id="SM00421">
    <property type="entry name" value="HTH_LUXR"/>
    <property type="match status" value="1"/>
</dbReference>
<organism evidence="9 10">
    <name type="scientific">Bacillus gaemokensis</name>
    <dbReference type="NCBI Taxonomy" id="574375"/>
    <lineage>
        <taxon>Bacteria</taxon>
        <taxon>Bacillati</taxon>
        <taxon>Bacillota</taxon>
        <taxon>Bacilli</taxon>
        <taxon>Bacillales</taxon>
        <taxon>Bacillaceae</taxon>
        <taxon>Bacillus</taxon>
        <taxon>Bacillus cereus group</taxon>
    </lineage>
</organism>
<dbReference type="PANTHER" id="PTHR43214:SF43">
    <property type="entry name" value="TWO-COMPONENT RESPONSE REGULATOR"/>
    <property type="match status" value="1"/>
</dbReference>
<evidence type="ECO:0000256" key="5">
    <source>
        <dbReference type="ARBA" id="ARBA00023125"/>
    </source>
</evidence>
<dbReference type="CDD" id="cd06170">
    <property type="entry name" value="LuxR_C_like"/>
    <property type="match status" value="1"/>
</dbReference>
<dbReference type="eggNOG" id="COG2197">
    <property type="taxonomic scope" value="Bacteria"/>
</dbReference>
<evidence type="ECO:0000256" key="6">
    <source>
        <dbReference type="ARBA" id="ARBA00023163"/>
    </source>
</evidence>
<evidence type="ECO:0000256" key="3">
    <source>
        <dbReference type="ARBA" id="ARBA00022553"/>
    </source>
</evidence>
<name>A0A073KBE2_9BACI</name>
<keyword evidence="3" id="KW-0597">Phosphoprotein</keyword>
<dbReference type="PANTHER" id="PTHR43214">
    <property type="entry name" value="TWO-COMPONENT RESPONSE REGULATOR"/>
    <property type="match status" value="1"/>
</dbReference>
<dbReference type="Proteomes" id="UP000027778">
    <property type="component" value="Unassembled WGS sequence"/>
</dbReference>
<comment type="subcellular location">
    <subcellularLocation>
        <location evidence="1">Cytoplasm</location>
    </subcellularLocation>
</comment>
<sequence>MIKILVVDDHAFLRDAIRSILEVESDIRVVGEAVSGDEVLEKVEECEPDCILMDINLPGKNGVEATALVKKQYPTCRVLAFTMYEHDEYLMDALQAGADGYLLKDSSSEQVVAAIRMLYQGDSVIHPRMTKKLITYHQQQMKSELNENELTEREKEILFELVKGFSNKEIAEALYISDKTVKIHINKIFKKLNVKSRSQAVIYAVRNQLVPLD</sequence>
<dbReference type="PRINTS" id="PR00038">
    <property type="entry name" value="HTHLUXR"/>
</dbReference>
<protein>
    <submittedName>
        <fullName evidence="9">LuxR family transcriptional regulator</fullName>
    </submittedName>
</protein>
<dbReference type="InterPro" id="IPR000792">
    <property type="entry name" value="Tscrpt_reg_LuxR_C"/>
</dbReference>
<evidence type="ECO:0000313" key="10">
    <source>
        <dbReference type="Proteomes" id="UP000027778"/>
    </source>
</evidence>
<evidence type="ECO:0000256" key="4">
    <source>
        <dbReference type="ARBA" id="ARBA00023015"/>
    </source>
</evidence>
<keyword evidence="10" id="KW-1185">Reference proteome</keyword>
<proteinExistence type="predicted"/>
<dbReference type="RefSeq" id="WP_033675174.1">
    <property type="nucleotide sequence ID" value="NZ_JOTM01000012.1"/>
</dbReference>
<dbReference type="OrthoDB" id="9780153at2"/>
<dbReference type="InterPro" id="IPR039420">
    <property type="entry name" value="WalR-like"/>
</dbReference>
<dbReference type="AlphaFoldDB" id="A0A073KBE2"/>
<keyword evidence="5" id="KW-0238">DNA-binding</keyword>
<dbReference type="InterPro" id="IPR011006">
    <property type="entry name" value="CheY-like_superfamily"/>
</dbReference>